<sequence length="259" mass="29691">MEIACQVKSKVADKVTQDRTKHQLSEQEPEDEVEEEVVDEDEDEDDDEYEDDVEDKDEEDDDNNNDFMEPVLQVKRKTRKIEAMQGPKKKVASKHKTTKEVQAVKKRDHFSMTTRCQPNNILEKCIMMILFSKLLAPNLHRHHRECSQHGVLPYNLLCKSMITNTETPRSQFFKSNLIDKIENLTKSTKLISFGKLNLRCRVNTCYFVSKGKGKGKVVAASENTRKRKHMDEEAAQEATLEGSKEALVLVVTSQAFAVS</sequence>
<reference evidence="2" key="2">
    <citation type="submission" date="2018-05" db="EMBL/GenBank/DDBJ databases">
        <title>OmerRS3 (Oryza meridionalis Reference Sequence Version 3).</title>
        <authorList>
            <person name="Zhang J."/>
            <person name="Kudrna D."/>
            <person name="Lee S."/>
            <person name="Talag J."/>
            <person name="Welchert J."/>
            <person name="Wing R.A."/>
        </authorList>
    </citation>
    <scope>NUCLEOTIDE SEQUENCE [LARGE SCALE GENOMIC DNA]</scope>
    <source>
        <strain evidence="2">cv. OR44</strain>
    </source>
</reference>
<dbReference type="AlphaFoldDB" id="A0A0E0EAF9"/>
<evidence type="ECO:0000313" key="3">
    <source>
        <dbReference type="Proteomes" id="UP000008021"/>
    </source>
</evidence>
<accession>A0A0E0EAF9</accession>
<dbReference type="Gramene" id="OMERI07G09430.1">
    <property type="protein sequence ID" value="OMERI07G09430.1"/>
    <property type="gene ID" value="OMERI07G09430"/>
</dbReference>
<proteinExistence type="predicted"/>
<dbReference type="HOGENOM" id="CLU_1075114_0_0_1"/>
<protein>
    <submittedName>
        <fullName evidence="2">Uncharacterized protein</fullName>
    </submittedName>
</protein>
<organism evidence="2">
    <name type="scientific">Oryza meridionalis</name>
    <dbReference type="NCBI Taxonomy" id="40149"/>
    <lineage>
        <taxon>Eukaryota</taxon>
        <taxon>Viridiplantae</taxon>
        <taxon>Streptophyta</taxon>
        <taxon>Embryophyta</taxon>
        <taxon>Tracheophyta</taxon>
        <taxon>Spermatophyta</taxon>
        <taxon>Magnoliopsida</taxon>
        <taxon>Liliopsida</taxon>
        <taxon>Poales</taxon>
        <taxon>Poaceae</taxon>
        <taxon>BOP clade</taxon>
        <taxon>Oryzoideae</taxon>
        <taxon>Oryzeae</taxon>
        <taxon>Oryzinae</taxon>
        <taxon>Oryza</taxon>
    </lineage>
</organism>
<dbReference type="EnsemblPlants" id="OMERI07G09430.1">
    <property type="protein sequence ID" value="OMERI07G09430.1"/>
    <property type="gene ID" value="OMERI07G09430"/>
</dbReference>
<keyword evidence="3" id="KW-1185">Reference proteome</keyword>
<feature type="compositionally biased region" description="Basic residues" evidence="1">
    <location>
        <begin position="87"/>
        <end position="97"/>
    </location>
</feature>
<name>A0A0E0EAF9_9ORYZ</name>
<reference evidence="2" key="1">
    <citation type="submission" date="2015-04" db="UniProtKB">
        <authorList>
            <consortium name="EnsemblPlants"/>
        </authorList>
    </citation>
    <scope>IDENTIFICATION</scope>
</reference>
<feature type="compositionally biased region" description="Basic and acidic residues" evidence="1">
    <location>
        <begin position="10"/>
        <end position="25"/>
    </location>
</feature>
<feature type="compositionally biased region" description="Acidic residues" evidence="1">
    <location>
        <begin position="27"/>
        <end position="64"/>
    </location>
</feature>
<evidence type="ECO:0000256" key="1">
    <source>
        <dbReference type="SAM" id="MobiDB-lite"/>
    </source>
</evidence>
<feature type="region of interest" description="Disordered" evidence="1">
    <location>
        <begin position="1"/>
        <end position="103"/>
    </location>
</feature>
<dbReference type="Proteomes" id="UP000008021">
    <property type="component" value="Chromosome 7"/>
</dbReference>
<evidence type="ECO:0000313" key="2">
    <source>
        <dbReference type="EnsemblPlants" id="OMERI07G09430.1"/>
    </source>
</evidence>